<comment type="catalytic activity">
    <reaction evidence="18 19">
        <text>UDP-N-acetyl-alpha-D-muramate + NADP(+) = UDP-N-acetyl-3-O-(1-carboxyvinyl)-alpha-D-glucosamine + NADPH + H(+)</text>
        <dbReference type="Rhea" id="RHEA:12248"/>
        <dbReference type="ChEBI" id="CHEBI:15378"/>
        <dbReference type="ChEBI" id="CHEBI:57783"/>
        <dbReference type="ChEBI" id="CHEBI:58349"/>
        <dbReference type="ChEBI" id="CHEBI:68483"/>
        <dbReference type="ChEBI" id="CHEBI:70757"/>
        <dbReference type="EC" id="1.3.1.98"/>
    </reaction>
</comment>
<keyword evidence="10 19" id="KW-0274">FAD</keyword>
<evidence type="ECO:0000256" key="2">
    <source>
        <dbReference type="ARBA" id="ARBA00003921"/>
    </source>
</evidence>
<keyword evidence="8 19" id="KW-0132">Cell division</keyword>
<dbReference type="InterPro" id="IPR003170">
    <property type="entry name" value="MurB"/>
</dbReference>
<dbReference type="GO" id="GO:0009252">
    <property type="term" value="P:peptidoglycan biosynthetic process"/>
    <property type="evidence" value="ECO:0007669"/>
    <property type="project" value="UniProtKB-UniRule"/>
</dbReference>
<dbReference type="PANTHER" id="PTHR21071">
    <property type="entry name" value="UDP-N-ACETYLENOLPYRUVOYLGLUCOSAMINE REDUCTASE"/>
    <property type="match status" value="1"/>
</dbReference>
<sequence length="295" mass="32429">MNMISSPEIIDEIFRYDVPLQRYTSFRTGGVAEIFVEPGNMSELKKVLQFCRDEQKKVFILGKGTNLLVNDSGVKGVVIHLGGVDFKEIEINGRHVLSGAGVGLAKLIRKSALSGLEGLEGLVGIPGTVGGAVMMNAGGKYGDISDTIDSLTTMTFDGKITKHSRDDVEFAYRGCNLSRQIVVNVEFTLKESKIEVVLEKMDEIYKEKKEKQPLSTFNAGSIFKNTQHFKAAELIEKANLKGQKVGGAVVSEKHANFIVNTGNATSADILELIKIIKETVKKKYDVSLEQEIQIW</sequence>
<evidence type="ECO:0000256" key="15">
    <source>
        <dbReference type="ARBA" id="ARBA00023306"/>
    </source>
</evidence>
<gene>
    <name evidence="19" type="primary">murB</name>
    <name evidence="21" type="ORF">MAG551_01218</name>
</gene>
<dbReference type="InterPro" id="IPR016167">
    <property type="entry name" value="FAD-bd_PCMH_sub1"/>
</dbReference>
<dbReference type="Gene3D" id="3.90.78.10">
    <property type="entry name" value="UDP-N-acetylenolpyruvoylglucosamine reductase, C-terminal domain"/>
    <property type="match status" value="1"/>
</dbReference>
<evidence type="ECO:0000256" key="1">
    <source>
        <dbReference type="ARBA" id="ARBA00001974"/>
    </source>
</evidence>
<protein>
    <recommendedName>
        <fullName evidence="6 19">UDP-N-acetylenolpyruvoylglucosamine reductase</fullName>
        <ecNumber evidence="5 19">1.3.1.98</ecNumber>
    </recommendedName>
    <alternativeName>
        <fullName evidence="17 19">UDP-N-acetylmuramate dehydrogenase</fullName>
    </alternativeName>
</protein>
<dbReference type="PROSITE" id="PS51387">
    <property type="entry name" value="FAD_PCMH"/>
    <property type="match status" value="1"/>
</dbReference>
<dbReference type="NCBIfam" id="TIGR00179">
    <property type="entry name" value="murB"/>
    <property type="match status" value="1"/>
</dbReference>
<keyword evidence="9 19" id="KW-0285">Flavoprotein</keyword>
<dbReference type="NCBIfam" id="NF010480">
    <property type="entry name" value="PRK13905.1"/>
    <property type="match status" value="1"/>
</dbReference>
<dbReference type="InterPro" id="IPR011601">
    <property type="entry name" value="MurB_C"/>
</dbReference>
<evidence type="ECO:0000256" key="19">
    <source>
        <dbReference type="HAMAP-Rule" id="MF_00037"/>
    </source>
</evidence>
<dbReference type="GO" id="GO:0005829">
    <property type="term" value="C:cytosol"/>
    <property type="evidence" value="ECO:0007669"/>
    <property type="project" value="TreeGrafter"/>
</dbReference>
<dbReference type="GO" id="GO:0071555">
    <property type="term" value="P:cell wall organization"/>
    <property type="evidence" value="ECO:0007669"/>
    <property type="project" value="UniProtKB-KW"/>
</dbReference>
<evidence type="ECO:0000256" key="10">
    <source>
        <dbReference type="ARBA" id="ARBA00022827"/>
    </source>
</evidence>
<comment type="caution">
    <text evidence="21">The sequence shown here is derived from an EMBL/GenBank/DDBJ whole genome shotgun (WGS) entry which is preliminary data.</text>
</comment>
<dbReference type="InterPro" id="IPR016169">
    <property type="entry name" value="FAD-bd_PCMH_sub2"/>
</dbReference>
<comment type="cofactor">
    <cofactor evidence="1 19">
        <name>FAD</name>
        <dbReference type="ChEBI" id="CHEBI:57692"/>
    </cofactor>
</comment>
<dbReference type="Pfam" id="PF01565">
    <property type="entry name" value="FAD_binding_4"/>
    <property type="match status" value="1"/>
</dbReference>
<dbReference type="InterPro" id="IPR016166">
    <property type="entry name" value="FAD-bd_PCMH"/>
</dbReference>
<dbReference type="GO" id="GO:0051301">
    <property type="term" value="P:cell division"/>
    <property type="evidence" value="ECO:0007669"/>
    <property type="project" value="UniProtKB-KW"/>
</dbReference>
<evidence type="ECO:0000256" key="14">
    <source>
        <dbReference type="ARBA" id="ARBA00023002"/>
    </source>
</evidence>
<keyword evidence="13 19" id="KW-0573">Peptidoglycan synthesis</keyword>
<dbReference type="AlphaFoldDB" id="A0A942A0K6"/>
<dbReference type="GO" id="GO:0071949">
    <property type="term" value="F:FAD binding"/>
    <property type="evidence" value="ECO:0007669"/>
    <property type="project" value="InterPro"/>
</dbReference>
<accession>A0A942A0K6</accession>
<dbReference type="InterPro" id="IPR036635">
    <property type="entry name" value="MurB_C_sf"/>
</dbReference>
<dbReference type="Gene3D" id="3.30.43.10">
    <property type="entry name" value="Uridine Diphospho-n-acetylenolpyruvylglucosamine Reductase, domain 2"/>
    <property type="match status" value="1"/>
</dbReference>
<organism evidence="21 22">
    <name type="scientific">Candidatus Scalindua arabica</name>
    <dbReference type="NCBI Taxonomy" id="1127984"/>
    <lineage>
        <taxon>Bacteria</taxon>
        <taxon>Pseudomonadati</taxon>
        <taxon>Planctomycetota</taxon>
        <taxon>Candidatus Brocadiia</taxon>
        <taxon>Candidatus Brocadiales</taxon>
        <taxon>Candidatus Scalinduaceae</taxon>
        <taxon>Candidatus Scalindua</taxon>
    </lineage>
</organism>
<evidence type="ECO:0000313" key="22">
    <source>
        <dbReference type="Proteomes" id="UP000722750"/>
    </source>
</evidence>
<dbReference type="SUPFAM" id="SSF56194">
    <property type="entry name" value="Uridine diphospho-N-Acetylenolpyruvylglucosamine reductase, MurB, C-terminal domain"/>
    <property type="match status" value="1"/>
</dbReference>
<comment type="function">
    <text evidence="2 19">Cell wall formation.</text>
</comment>
<evidence type="ECO:0000259" key="20">
    <source>
        <dbReference type="PROSITE" id="PS51387"/>
    </source>
</evidence>
<comment type="similarity">
    <text evidence="19">Belongs to the MurB family.</text>
</comment>
<proteinExistence type="inferred from homology"/>
<dbReference type="PANTHER" id="PTHR21071:SF4">
    <property type="entry name" value="UDP-N-ACETYLENOLPYRUVOYLGLUCOSAMINE REDUCTASE"/>
    <property type="match status" value="1"/>
</dbReference>
<dbReference type="Proteomes" id="UP000722750">
    <property type="component" value="Unassembled WGS sequence"/>
</dbReference>
<evidence type="ECO:0000313" key="21">
    <source>
        <dbReference type="EMBL" id="MBS1258165.1"/>
    </source>
</evidence>
<keyword evidence="12 19" id="KW-0133">Cell shape</keyword>
<evidence type="ECO:0000256" key="12">
    <source>
        <dbReference type="ARBA" id="ARBA00022960"/>
    </source>
</evidence>
<dbReference type="HAMAP" id="MF_00037">
    <property type="entry name" value="MurB"/>
    <property type="match status" value="1"/>
</dbReference>
<evidence type="ECO:0000256" key="18">
    <source>
        <dbReference type="ARBA" id="ARBA00048914"/>
    </source>
</evidence>
<dbReference type="InterPro" id="IPR036318">
    <property type="entry name" value="FAD-bd_PCMH-like_sf"/>
</dbReference>
<evidence type="ECO:0000256" key="17">
    <source>
        <dbReference type="ARBA" id="ARBA00031026"/>
    </source>
</evidence>
<evidence type="ECO:0000256" key="13">
    <source>
        <dbReference type="ARBA" id="ARBA00022984"/>
    </source>
</evidence>
<evidence type="ECO:0000256" key="16">
    <source>
        <dbReference type="ARBA" id="ARBA00023316"/>
    </source>
</evidence>
<dbReference type="InterPro" id="IPR006094">
    <property type="entry name" value="Oxid_FAD_bind_N"/>
</dbReference>
<evidence type="ECO:0000256" key="8">
    <source>
        <dbReference type="ARBA" id="ARBA00022618"/>
    </source>
</evidence>
<evidence type="ECO:0000256" key="6">
    <source>
        <dbReference type="ARBA" id="ARBA00015188"/>
    </source>
</evidence>
<keyword evidence="11 19" id="KW-0521">NADP</keyword>
<reference evidence="21" key="1">
    <citation type="journal article" date="2021" name="ISME J.">
        <title>Fine-scale metabolic discontinuity in a stratified prokaryote microbiome of a Red Sea deep halocline.</title>
        <authorList>
            <person name="Michoud G."/>
            <person name="Ngugi D.K."/>
            <person name="Barozzi A."/>
            <person name="Merlino G."/>
            <person name="Calleja M.L."/>
            <person name="Delgado-Huertas A."/>
            <person name="Moran X.A.G."/>
            <person name="Daffonchio D."/>
        </authorList>
    </citation>
    <scope>NUCLEOTIDE SEQUENCE</scope>
    <source>
        <strain evidence="21">SuakinDeep_MAG55_1</strain>
    </source>
</reference>
<dbReference type="EC" id="1.3.1.98" evidence="5 19"/>
<name>A0A942A0K6_9BACT</name>
<dbReference type="SUPFAM" id="SSF56176">
    <property type="entry name" value="FAD-binding/transporter-associated domain-like"/>
    <property type="match status" value="1"/>
</dbReference>
<feature type="domain" description="FAD-binding PCMH-type" evidence="20">
    <location>
        <begin position="27"/>
        <end position="192"/>
    </location>
</feature>
<dbReference type="Gene3D" id="3.30.465.10">
    <property type="match status" value="1"/>
</dbReference>
<dbReference type="GO" id="GO:0008360">
    <property type="term" value="P:regulation of cell shape"/>
    <property type="evidence" value="ECO:0007669"/>
    <property type="project" value="UniProtKB-KW"/>
</dbReference>
<comment type="subcellular location">
    <subcellularLocation>
        <location evidence="3 19">Cytoplasm</location>
    </subcellularLocation>
</comment>
<evidence type="ECO:0000256" key="5">
    <source>
        <dbReference type="ARBA" id="ARBA00012518"/>
    </source>
</evidence>
<keyword evidence="14 19" id="KW-0560">Oxidoreductase</keyword>
<keyword evidence="7 19" id="KW-0963">Cytoplasm</keyword>
<dbReference type="GO" id="GO:0008762">
    <property type="term" value="F:UDP-N-acetylmuramate dehydrogenase activity"/>
    <property type="evidence" value="ECO:0007669"/>
    <property type="project" value="UniProtKB-UniRule"/>
</dbReference>
<comment type="pathway">
    <text evidence="4 19">Cell wall biogenesis; peptidoglycan biosynthesis.</text>
</comment>
<keyword evidence="16 19" id="KW-0961">Cell wall biogenesis/degradation</keyword>
<evidence type="ECO:0000256" key="9">
    <source>
        <dbReference type="ARBA" id="ARBA00022630"/>
    </source>
</evidence>
<dbReference type="EMBL" id="JAANXD010000051">
    <property type="protein sequence ID" value="MBS1258165.1"/>
    <property type="molecule type" value="Genomic_DNA"/>
</dbReference>
<evidence type="ECO:0000256" key="3">
    <source>
        <dbReference type="ARBA" id="ARBA00004496"/>
    </source>
</evidence>
<feature type="active site" description="Proton donor" evidence="19">
    <location>
        <position position="221"/>
    </location>
</feature>
<evidence type="ECO:0000256" key="4">
    <source>
        <dbReference type="ARBA" id="ARBA00004752"/>
    </source>
</evidence>
<dbReference type="Pfam" id="PF02873">
    <property type="entry name" value="MurB_C"/>
    <property type="match status" value="1"/>
</dbReference>
<feature type="active site" evidence="19">
    <location>
        <position position="173"/>
    </location>
</feature>
<feature type="active site" evidence="19">
    <location>
        <position position="291"/>
    </location>
</feature>
<evidence type="ECO:0000256" key="11">
    <source>
        <dbReference type="ARBA" id="ARBA00022857"/>
    </source>
</evidence>
<keyword evidence="15 19" id="KW-0131">Cell cycle</keyword>
<evidence type="ECO:0000256" key="7">
    <source>
        <dbReference type="ARBA" id="ARBA00022490"/>
    </source>
</evidence>